<dbReference type="EMBL" id="JAZHXI010000019">
    <property type="protein sequence ID" value="KAL2061321.1"/>
    <property type="molecule type" value="Genomic_DNA"/>
</dbReference>
<protein>
    <recommendedName>
        <fullName evidence="4">RanBP2-type domain-containing protein</fullName>
    </recommendedName>
</protein>
<evidence type="ECO:0000313" key="3">
    <source>
        <dbReference type="Proteomes" id="UP001595075"/>
    </source>
</evidence>
<name>A0ABR4BW36_9HELO</name>
<comment type="caution">
    <text evidence="2">The sequence shown here is derived from an EMBL/GenBank/DDBJ whole genome shotgun (WGS) entry which is preliminary data.</text>
</comment>
<feature type="region of interest" description="Disordered" evidence="1">
    <location>
        <begin position="55"/>
        <end position="195"/>
    </location>
</feature>
<feature type="compositionally biased region" description="Basic and acidic residues" evidence="1">
    <location>
        <begin position="74"/>
        <end position="86"/>
    </location>
</feature>
<accession>A0ABR4BW36</accession>
<reference evidence="2 3" key="1">
    <citation type="journal article" date="2024" name="Commun. Biol.">
        <title>Comparative genomic analysis of thermophilic fungi reveals convergent evolutionary adaptations and gene losses.</title>
        <authorList>
            <person name="Steindorff A.S."/>
            <person name="Aguilar-Pontes M.V."/>
            <person name="Robinson A.J."/>
            <person name="Andreopoulos B."/>
            <person name="LaButti K."/>
            <person name="Kuo A."/>
            <person name="Mondo S."/>
            <person name="Riley R."/>
            <person name="Otillar R."/>
            <person name="Haridas S."/>
            <person name="Lipzen A."/>
            <person name="Grimwood J."/>
            <person name="Schmutz J."/>
            <person name="Clum A."/>
            <person name="Reid I.D."/>
            <person name="Moisan M.C."/>
            <person name="Butler G."/>
            <person name="Nguyen T.T.M."/>
            <person name="Dewar K."/>
            <person name="Conant G."/>
            <person name="Drula E."/>
            <person name="Henrissat B."/>
            <person name="Hansel C."/>
            <person name="Singer S."/>
            <person name="Hutchinson M.I."/>
            <person name="de Vries R.P."/>
            <person name="Natvig D.O."/>
            <person name="Powell A.J."/>
            <person name="Tsang A."/>
            <person name="Grigoriev I.V."/>
        </authorList>
    </citation>
    <scope>NUCLEOTIDE SEQUENCE [LARGE SCALE GENOMIC DNA]</scope>
    <source>
        <strain evidence="2 3">CBS 494.80</strain>
    </source>
</reference>
<keyword evidence="3" id="KW-1185">Reference proteome</keyword>
<evidence type="ECO:0000256" key="1">
    <source>
        <dbReference type="SAM" id="MobiDB-lite"/>
    </source>
</evidence>
<evidence type="ECO:0008006" key="4">
    <source>
        <dbReference type="Google" id="ProtNLM"/>
    </source>
</evidence>
<sequence>MGKRRADRPAPYVPILDPILEAPRSESPALSFPFGALDESQVLLQSSVEKYESLIQSSIDNDDSEPSSLPRSVVDYELKTNSEPEASRFSSDSDDSDDSTTSFVPNFKRRSQLSPKATLAHSEAQRPESESAEPPGGLLRIKSVSETSESTPLPTRRRSLRRSLLLKRTPNTEPSSPPRMYTNKPEIFRSSSTTPSTPLVKLTVATRGKNDGVWICCFCHQWTSSSWPKCGLCRSTGKKVPEFWPCKHIKCGMCEDMTDYNRKEYEEGGPNAGMALLEVLERREEALGELDMDKYDGTPGARRLCSTIMTRKHFCSILHDLMS</sequence>
<organism evidence="2 3">
    <name type="scientific">Oculimacula yallundae</name>
    <dbReference type="NCBI Taxonomy" id="86028"/>
    <lineage>
        <taxon>Eukaryota</taxon>
        <taxon>Fungi</taxon>
        <taxon>Dikarya</taxon>
        <taxon>Ascomycota</taxon>
        <taxon>Pezizomycotina</taxon>
        <taxon>Leotiomycetes</taxon>
        <taxon>Helotiales</taxon>
        <taxon>Ploettnerulaceae</taxon>
        <taxon>Oculimacula</taxon>
    </lineage>
</organism>
<dbReference type="Proteomes" id="UP001595075">
    <property type="component" value="Unassembled WGS sequence"/>
</dbReference>
<evidence type="ECO:0000313" key="2">
    <source>
        <dbReference type="EMBL" id="KAL2061321.1"/>
    </source>
</evidence>
<gene>
    <name evidence="2" type="ORF">VTL71DRAFT_7594</name>
</gene>
<feature type="compositionally biased region" description="Basic residues" evidence="1">
    <location>
        <begin position="155"/>
        <end position="165"/>
    </location>
</feature>
<proteinExistence type="predicted"/>